<dbReference type="EMBL" id="SAUN01000001">
    <property type="protein sequence ID" value="RVX41895.1"/>
    <property type="molecule type" value="Genomic_DNA"/>
</dbReference>
<dbReference type="Pfam" id="PF06259">
    <property type="entry name" value="Abhydrolase_8"/>
    <property type="match status" value="1"/>
</dbReference>
<dbReference type="CDD" id="cd02440">
    <property type="entry name" value="AdoMet_MTases"/>
    <property type="match status" value="1"/>
</dbReference>
<dbReference type="Gene3D" id="3.40.50.150">
    <property type="entry name" value="Vaccinia Virus protein VP39"/>
    <property type="match status" value="1"/>
</dbReference>
<dbReference type="SUPFAM" id="SSF53335">
    <property type="entry name" value="S-adenosyl-L-methionine-dependent methyltransferases"/>
    <property type="match status" value="1"/>
</dbReference>
<dbReference type="InterPro" id="IPR029058">
    <property type="entry name" value="AB_hydrolase_fold"/>
</dbReference>
<accession>A0A438M8E9</accession>
<evidence type="ECO:0000313" key="3">
    <source>
        <dbReference type="EMBL" id="RVX41895.1"/>
    </source>
</evidence>
<gene>
    <name evidence="3" type="ORF">EDD27_4492</name>
</gene>
<reference evidence="3 4" key="1">
    <citation type="submission" date="2019-01" db="EMBL/GenBank/DDBJ databases">
        <title>Sequencing the genomes of 1000 actinobacteria strains.</title>
        <authorList>
            <person name="Klenk H.-P."/>
        </authorList>
    </citation>
    <scope>NUCLEOTIDE SEQUENCE [LARGE SCALE GENOMIC DNA]</scope>
    <source>
        <strain evidence="3 4">DSM 43925</strain>
    </source>
</reference>
<sequence length="498" mass="54246">MSTVHARLHRMLFRLVSLLPTSVQGRFLRHYFEWVHHVPDPWRYDTAPYEIDKYEMTLQHVPRRAYRRILDVGCSEGAFTRRLADAYPGAECWGVDISDRAVSRAATKASGAARFAALDFLNKDPGGTFDLVICAETLYYTGRGERLRSVFGRFRSFMEPGAVLVLVHEWPEARRLYRHLDENPGFRKVSEHPYEHPVRPYAVTVYERVEPGSATAAHASRSRSLPFRALLPAVALAVGTAAAGRPVVDELPLPPAFSAPALQDRYERHAWPGRQFLALSRKGDGQAIEVVGDLAGAARVIVYVPGSGQSLASFDHSPESPGRAAHALYDEAARSGPGTAVIGWLGYDTPDLVNPEIATSWPADRGAERLRSFLSALPPNVRISLVCHSYGSVVCGRAVAGLPVHDLIVTGSPGLGVRKVSDLRTRARVWAALGSNDDVFRPGVLIGPFGFGTDPVSAEFGAQVIDGGDARHHTYLTPGSPTLARIAHIAVTGTERAA</sequence>
<organism evidence="3 4">
    <name type="scientific">Nonomuraea polychroma</name>
    <dbReference type="NCBI Taxonomy" id="46176"/>
    <lineage>
        <taxon>Bacteria</taxon>
        <taxon>Bacillati</taxon>
        <taxon>Actinomycetota</taxon>
        <taxon>Actinomycetes</taxon>
        <taxon>Streptosporangiales</taxon>
        <taxon>Streptosporangiaceae</taxon>
        <taxon>Nonomuraea</taxon>
    </lineage>
</organism>
<dbReference type="Proteomes" id="UP000284824">
    <property type="component" value="Unassembled WGS sequence"/>
</dbReference>
<protein>
    <submittedName>
        <fullName evidence="3">Nodulation protein S (NodS)</fullName>
    </submittedName>
</protein>
<dbReference type="InterPro" id="IPR029063">
    <property type="entry name" value="SAM-dependent_MTases_sf"/>
</dbReference>
<dbReference type="Pfam" id="PF08242">
    <property type="entry name" value="Methyltransf_12"/>
    <property type="match status" value="1"/>
</dbReference>
<dbReference type="SUPFAM" id="SSF53474">
    <property type="entry name" value="alpha/beta-Hydrolases"/>
    <property type="match status" value="1"/>
</dbReference>
<proteinExistence type="predicted"/>
<keyword evidence="4" id="KW-1185">Reference proteome</keyword>
<dbReference type="PANTHER" id="PTHR43861:SF1">
    <property type="entry name" value="TRANS-ACONITATE 2-METHYLTRANSFERASE"/>
    <property type="match status" value="1"/>
</dbReference>
<dbReference type="PANTHER" id="PTHR43861">
    <property type="entry name" value="TRANS-ACONITATE 2-METHYLTRANSFERASE-RELATED"/>
    <property type="match status" value="1"/>
</dbReference>
<feature type="domain" description="Methyltransferase type 12" evidence="2">
    <location>
        <begin position="70"/>
        <end position="164"/>
    </location>
</feature>
<evidence type="ECO:0000313" key="4">
    <source>
        <dbReference type="Proteomes" id="UP000284824"/>
    </source>
</evidence>
<evidence type="ECO:0000259" key="2">
    <source>
        <dbReference type="Pfam" id="PF08242"/>
    </source>
</evidence>
<feature type="domain" description="DUF1023" evidence="1">
    <location>
        <begin position="283"/>
        <end position="440"/>
    </location>
</feature>
<dbReference type="AlphaFoldDB" id="A0A438M8E9"/>
<dbReference type="InterPro" id="IPR013217">
    <property type="entry name" value="Methyltransf_12"/>
</dbReference>
<evidence type="ECO:0000259" key="1">
    <source>
        <dbReference type="Pfam" id="PF06259"/>
    </source>
</evidence>
<name>A0A438M8E9_9ACTN</name>
<dbReference type="InterPro" id="IPR010427">
    <property type="entry name" value="DUF1023"/>
</dbReference>
<comment type="caution">
    <text evidence="3">The sequence shown here is derived from an EMBL/GenBank/DDBJ whole genome shotgun (WGS) entry which is preliminary data.</text>
</comment>